<evidence type="ECO:0000256" key="19">
    <source>
        <dbReference type="HAMAP-Rule" id="MF_01283"/>
    </source>
</evidence>
<feature type="binding site" evidence="19">
    <location>
        <position position="319"/>
    </location>
    <ligand>
        <name>GTP</name>
        <dbReference type="ChEBI" id="CHEBI:37565"/>
    </ligand>
</feature>
<dbReference type="FunFam" id="3.40.50.10990:FF:000001">
    <property type="entry name" value="Riboflavin biosynthesis protein RibBA"/>
    <property type="match status" value="1"/>
</dbReference>
<protein>
    <recommendedName>
        <fullName evidence="19">Riboflavin biosynthesis protein RibBA</fullName>
    </recommendedName>
    <domain>
        <recommendedName>
            <fullName evidence="19">3,4-dihydroxy-2-butanone 4-phosphate synthase</fullName>
            <shortName evidence="19">DHBP synthase</shortName>
            <ecNumber evidence="19">4.1.99.12</ecNumber>
        </recommendedName>
    </domain>
    <domain>
        <recommendedName>
            <fullName evidence="19">GTP cyclohydrolase-2</fullName>
            <ecNumber evidence="19">3.5.4.25</ecNumber>
        </recommendedName>
        <alternativeName>
            <fullName evidence="19">GTP cyclohydrolase II</fullName>
        </alternativeName>
    </domain>
</protein>
<dbReference type="GO" id="GO:0008270">
    <property type="term" value="F:zinc ion binding"/>
    <property type="evidence" value="ECO:0007669"/>
    <property type="project" value="UniProtKB-UniRule"/>
</dbReference>
<keyword evidence="11 19" id="KW-0862">Zinc</keyword>
<dbReference type="InterPro" id="IPR036144">
    <property type="entry name" value="RibA-like_sf"/>
</dbReference>
<keyword evidence="15 19" id="KW-0456">Lyase</keyword>
<dbReference type="HAMAP" id="MF_00179">
    <property type="entry name" value="RibA"/>
    <property type="match status" value="1"/>
</dbReference>
<sequence>MNEFASIPEALEELKAGRLIVVVDDPDRENEGDLVCAGETCTPELMNFMILHGRGVPFIPTTAERLAELQIPMMTKQNTARHGTAMAETVDALHGATTGVSAFDRARTVEVFVDENASPDDLARPGHIIPLRAEKGGVLKRAGHTEAIVDLCVLAGFKPVGVGCEILNEDGTMMRLDNLVPFAEKHGLKIVTIADLIAYRRKHERLVTRVAGPIDFPTKFGHFTLYAYETSVEPNPYVAIVKGDVCTEEPVLVRIHSSCLTGDLMGSLRCDCGDQLELALRKIEEAGQGVVLYIAQEGRGIGLINKLRAYELQDQGLDTVEANVALGFKADLRDYGLGAQVLADLGLRKLRLMTNNPKKVSGLQGYGLEIVEHVPLLAEPAEEREKYLATKKSKMGHMLP</sequence>
<dbReference type="FunFam" id="3.90.870.10:FF:000001">
    <property type="entry name" value="Riboflavin biosynthesis protein RibBA"/>
    <property type="match status" value="1"/>
</dbReference>
<evidence type="ECO:0000256" key="15">
    <source>
        <dbReference type="ARBA" id="ARBA00023239"/>
    </source>
</evidence>
<keyword evidence="22" id="KW-1185">Reference proteome</keyword>
<evidence type="ECO:0000259" key="20">
    <source>
        <dbReference type="Pfam" id="PF00925"/>
    </source>
</evidence>
<name>A0A068NVQ1_FIMGI</name>
<evidence type="ECO:0000256" key="13">
    <source>
        <dbReference type="ARBA" id="ARBA00023134"/>
    </source>
</evidence>
<dbReference type="HOGENOM" id="CLU_020273_1_2_0"/>
<dbReference type="GO" id="GO:0009231">
    <property type="term" value="P:riboflavin biosynthetic process"/>
    <property type="evidence" value="ECO:0007669"/>
    <property type="project" value="UniProtKB-UniRule"/>
</dbReference>
<dbReference type="HAMAP" id="MF_01283">
    <property type="entry name" value="RibBA"/>
    <property type="match status" value="1"/>
</dbReference>
<feature type="active site" description="Nucleophile; for GTP cyclohydrolase activity" evidence="19">
    <location>
        <position position="333"/>
    </location>
</feature>
<feature type="binding site" evidence="19">
    <location>
        <position position="144"/>
    </location>
    <ligand>
        <name>Mg(2+)</name>
        <dbReference type="ChEBI" id="CHEBI:18420"/>
        <label>2</label>
    </ligand>
</feature>
<evidence type="ECO:0000256" key="8">
    <source>
        <dbReference type="ARBA" id="ARBA00022723"/>
    </source>
</evidence>
<dbReference type="GO" id="GO:0003935">
    <property type="term" value="F:GTP cyclohydrolase II activity"/>
    <property type="evidence" value="ECO:0007669"/>
    <property type="project" value="UniProtKB-UniRule"/>
</dbReference>
<dbReference type="InterPro" id="IPR000422">
    <property type="entry name" value="DHBP_synthase_RibB"/>
</dbReference>
<comment type="function">
    <text evidence="3 19">Catalyzes the conversion of D-ribulose 5-phosphate to formate and 3,4-dihydroxy-2-butanone 4-phosphate.</text>
</comment>
<gene>
    <name evidence="19" type="primary">ribBA</name>
    <name evidence="21" type="ORF">OP10G_2301</name>
</gene>
<feature type="binding site" evidence="19">
    <location>
        <begin position="28"/>
        <end position="29"/>
    </location>
    <ligand>
        <name>D-ribulose 5-phosphate</name>
        <dbReference type="ChEBI" id="CHEBI:58121"/>
    </ligand>
</feature>
<keyword evidence="16 19" id="KW-0511">Multifunctional enzyme</keyword>
<keyword evidence="12 19" id="KW-0460">Magnesium</keyword>
<feature type="binding site" evidence="19">
    <location>
        <position position="359"/>
    </location>
    <ligand>
        <name>GTP</name>
        <dbReference type="ChEBI" id="CHEBI:37565"/>
    </ligand>
</feature>
<accession>A0A068NVQ1</accession>
<evidence type="ECO:0000313" key="22">
    <source>
        <dbReference type="Proteomes" id="UP000027982"/>
    </source>
</evidence>
<feature type="binding site" evidence="19">
    <location>
        <position position="272"/>
    </location>
    <ligand>
        <name>Zn(2+)</name>
        <dbReference type="ChEBI" id="CHEBI:29105"/>
        <note>catalytic</note>
    </ligand>
</feature>
<feature type="binding site" evidence="19">
    <location>
        <position position="33"/>
    </location>
    <ligand>
        <name>D-ribulose 5-phosphate</name>
        <dbReference type="ChEBI" id="CHEBI:58121"/>
    </ligand>
</feature>
<dbReference type="GO" id="GO:0008686">
    <property type="term" value="F:3,4-dihydroxy-2-butanone-4-phosphate synthase activity"/>
    <property type="evidence" value="ECO:0007669"/>
    <property type="project" value="UniProtKB-UniRule"/>
</dbReference>
<feature type="binding site" evidence="19">
    <location>
        <position position="270"/>
    </location>
    <ligand>
        <name>Zn(2+)</name>
        <dbReference type="ChEBI" id="CHEBI:29105"/>
        <note>catalytic</note>
    </ligand>
</feature>
<keyword evidence="13 19" id="KW-0342">GTP-binding</keyword>
<evidence type="ECO:0000256" key="7">
    <source>
        <dbReference type="ARBA" id="ARBA00022619"/>
    </source>
</evidence>
<dbReference type="NCBIfam" id="TIGR00505">
    <property type="entry name" value="ribA"/>
    <property type="match status" value="1"/>
</dbReference>
<dbReference type="GO" id="GO:0005829">
    <property type="term" value="C:cytosol"/>
    <property type="evidence" value="ECO:0007669"/>
    <property type="project" value="TreeGrafter"/>
</dbReference>
<dbReference type="InterPro" id="IPR016299">
    <property type="entry name" value="Riboflavin_synth_RibBA"/>
</dbReference>
<evidence type="ECO:0000256" key="14">
    <source>
        <dbReference type="ARBA" id="ARBA00023211"/>
    </source>
</evidence>
<feature type="binding site" evidence="19">
    <location>
        <begin position="254"/>
        <end position="258"/>
    </location>
    <ligand>
        <name>GTP</name>
        <dbReference type="ChEBI" id="CHEBI:37565"/>
    </ligand>
</feature>
<evidence type="ECO:0000256" key="1">
    <source>
        <dbReference type="ARBA" id="ARBA00000141"/>
    </source>
</evidence>
<dbReference type="InterPro" id="IPR000926">
    <property type="entry name" value="RibA"/>
</dbReference>
<dbReference type="GO" id="GO:0005525">
    <property type="term" value="F:GTP binding"/>
    <property type="evidence" value="ECO:0007669"/>
    <property type="project" value="UniProtKB-KW"/>
</dbReference>
<dbReference type="EMBL" id="CP007139">
    <property type="protein sequence ID" value="AIE85669.1"/>
    <property type="molecule type" value="Genomic_DNA"/>
</dbReference>
<dbReference type="InterPro" id="IPR017945">
    <property type="entry name" value="DHBP_synth_RibB-like_a/b_dom"/>
</dbReference>
<feature type="binding site" evidence="19">
    <location>
        <position position="29"/>
    </location>
    <ligand>
        <name>Mg(2+)</name>
        <dbReference type="ChEBI" id="CHEBI:18420"/>
        <label>2</label>
    </ligand>
</feature>
<feature type="binding site" evidence="19">
    <location>
        <begin position="141"/>
        <end position="145"/>
    </location>
    <ligand>
        <name>D-ribulose 5-phosphate</name>
        <dbReference type="ChEBI" id="CHEBI:58121"/>
    </ligand>
</feature>
<dbReference type="STRING" id="661478.OP10G_2301"/>
<evidence type="ECO:0000313" key="21">
    <source>
        <dbReference type="EMBL" id="AIE85669.1"/>
    </source>
</evidence>
<feature type="binding site" evidence="19">
    <location>
        <begin position="297"/>
        <end position="299"/>
    </location>
    <ligand>
        <name>GTP</name>
        <dbReference type="ChEBI" id="CHEBI:37565"/>
    </ligand>
</feature>
<comment type="function">
    <text evidence="17 19">Catalyzes the conversion of GTP to 2,5-diamino-6-ribosylamino-4(3H)-pyrimidinone 5'-phosphate (DARP), formate and pyrophosphate.</text>
</comment>
<evidence type="ECO:0000256" key="2">
    <source>
        <dbReference type="ARBA" id="ARBA00001936"/>
    </source>
</evidence>
<feature type="binding site" evidence="19">
    <location>
        <position position="29"/>
    </location>
    <ligand>
        <name>Mg(2+)</name>
        <dbReference type="ChEBI" id="CHEBI:18420"/>
        <label>1</label>
    </ligand>
</feature>
<dbReference type="InterPro" id="IPR032677">
    <property type="entry name" value="GTP_cyclohydro_II"/>
</dbReference>
<dbReference type="Pfam" id="PF00925">
    <property type="entry name" value="GTP_cyclohydro2"/>
    <property type="match status" value="1"/>
</dbReference>
<dbReference type="RefSeq" id="WP_025225768.1">
    <property type="nucleotide sequence ID" value="NZ_CP007139.1"/>
</dbReference>
<dbReference type="CDD" id="cd00641">
    <property type="entry name" value="GTP_cyclohydro2"/>
    <property type="match status" value="1"/>
</dbReference>
<evidence type="ECO:0000256" key="4">
    <source>
        <dbReference type="ARBA" id="ARBA00004853"/>
    </source>
</evidence>
<dbReference type="EC" id="4.1.99.12" evidence="19"/>
<comment type="similarity">
    <text evidence="6 19">In the N-terminal section; belongs to the DHBP synthase family.</text>
</comment>
<comment type="pathway">
    <text evidence="5 19">Cofactor biosynthesis; riboflavin biosynthesis; 2-hydroxy-3-oxobutyl phosphate from D-ribulose 5-phosphate: step 1/1.</text>
</comment>
<comment type="catalytic activity">
    <reaction evidence="1 19">
        <text>D-ribulose 5-phosphate = (2S)-2-hydroxy-3-oxobutyl phosphate + formate + H(+)</text>
        <dbReference type="Rhea" id="RHEA:18457"/>
        <dbReference type="ChEBI" id="CHEBI:15378"/>
        <dbReference type="ChEBI" id="CHEBI:15740"/>
        <dbReference type="ChEBI" id="CHEBI:58121"/>
        <dbReference type="ChEBI" id="CHEBI:58830"/>
        <dbReference type="EC" id="4.1.99.12"/>
    </reaction>
</comment>
<dbReference type="UniPathway" id="UPA00275">
    <property type="reaction ID" value="UER00399"/>
</dbReference>
<keyword evidence="10 19" id="KW-0378">Hydrolase</keyword>
<comment type="cofactor">
    <cofactor evidence="19">
        <name>Mg(2+)</name>
        <dbReference type="ChEBI" id="CHEBI:18420"/>
    </cofactor>
    <cofactor evidence="19">
        <name>Mn(2+)</name>
        <dbReference type="ChEBI" id="CHEBI:29035"/>
    </cofactor>
    <text evidence="19">Binds 2 divalent metal cations per subunit. Magnesium or manganese.</text>
</comment>
<dbReference type="SUPFAM" id="SSF55821">
    <property type="entry name" value="YrdC/RibB"/>
    <property type="match status" value="1"/>
</dbReference>
<dbReference type="Pfam" id="PF00926">
    <property type="entry name" value="DHBP_synthase"/>
    <property type="match status" value="1"/>
</dbReference>
<dbReference type="KEGG" id="fgi:OP10G_2301"/>
<dbReference type="AlphaFoldDB" id="A0A068NVQ1"/>
<evidence type="ECO:0000256" key="12">
    <source>
        <dbReference type="ARBA" id="ARBA00022842"/>
    </source>
</evidence>
<feature type="binding site" evidence="19">
    <location>
        <position position="259"/>
    </location>
    <ligand>
        <name>Zn(2+)</name>
        <dbReference type="ChEBI" id="CHEBI:29105"/>
        <note>catalytic</note>
    </ligand>
</feature>
<comment type="pathway">
    <text evidence="4 19">Cofactor biosynthesis; riboflavin biosynthesis; 5-amino-6-(D-ribitylamino)uracil from GTP: step 1/4.</text>
</comment>
<evidence type="ECO:0000256" key="10">
    <source>
        <dbReference type="ARBA" id="ARBA00022801"/>
    </source>
</evidence>
<dbReference type="NCBIfam" id="NF006803">
    <property type="entry name" value="PRK09311.1"/>
    <property type="match status" value="1"/>
</dbReference>
<dbReference type="Proteomes" id="UP000027982">
    <property type="component" value="Chromosome"/>
</dbReference>
<feature type="binding site" evidence="19">
    <location>
        <position position="354"/>
    </location>
    <ligand>
        <name>GTP</name>
        <dbReference type="ChEBI" id="CHEBI:37565"/>
    </ligand>
</feature>
<dbReference type="EC" id="3.5.4.25" evidence="19"/>
<evidence type="ECO:0000256" key="11">
    <source>
        <dbReference type="ARBA" id="ARBA00022833"/>
    </source>
</evidence>
<dbReference type="Gene3D" id="3.90.870.10">
    <property type="entry name" value="DHBP synthase"/>
    <property type="match status" value="1"/>
</dbReference>
<dbReference type="NCBIfam" id="TIGR00506">
    <property type="entry name" value="ribB"/>
    <property type="match status" value="1"/>
</dbReference>
<evidence type="ECO:0000256" key="17">
    <source>
        <dbReference type="ARBA" id="ARBA00043932"/>
    </source>
</evidence>
<organism evidence="21 22">
    <name type="scientific">Fimbriimonas ginsengisoli Gsoil 348</name>
    <dbReference type="NCBI Taxonomy" id="661478"/>
    <lineage>
        <taxon>Bacteria</taxon>
        <taxon>Bacillati</taxon>
        <taxon>Armatimonadota</taxon>
        <taxon>Fimbriimonadia</taxon>
        <taxon>Fimbriimonadales</taxon>
        <taxon>Fimbriimonadaceae</taxon>
        <taxon>Fimbriimonas</taxon>
    </lineage>
</organism>
<reference evidence="21 22" key="1">
    <citation type="journal article" date="2014" name="PLoS ONE">
        <title>The first complete genome sequence of the class fimbriimonadia in the phylum armatimonadetes.</title>
        <authorList>
            <person name="Hu Z.Y."/>
            <person name="Wang Y.Z."/>
            <person name="Im W.T."/>
            <person name="Wang S.Y."/>
            <person name="Zhao G.P."/>
            <person name="Zheng H.J."/>
            <person name="Quan Z.X."/>
        </authorList>
    </citation>
    <scope>NUCLEOTIDE SEQUENCE [LARGE SCALE GENOMIC DNA]</scope>
    <source>
        <strain evidence="21">Gsoil 348</strain>
    </source>
</reference>
<feature type="domain" description="GTP cyclohydrolase II" evidence="20">
    <location>
        <begin position="213"/>
        <end position="375"/>
    </location>
</feature>
<dbReference type="GO" id="GO:0000287">
    <property type="term" value="F:magnesium ion binding"/>
    <property type="evidence" value="ECO:0007669"/>
    <property type="project" value="UniProtKB-UniRule"/>
</dbReference>
<dbReference type="PANTHER" id="PTHR21327">
    <property type="entry name" value="GTP CYCLOHYDROLASE II-RELATED"/>
    <property type="match status" value="1"/>
</dbReference>
<evidence type="ECO:0000256" key="9">
    <source>
        <dbReference type="ARBA" id="ARBA00022741"/>
    </source>
</evidence>
<feature type="site" description="Essential for DHBP synthase activity" evidence="19">
    <location>
        <position position="165"/>
    </location>
</feature>
<feature type="region of interest" description="DHBP synthase" evidence="19">
    <location>
        <begin position="1"/>
        <end position="202"/>
    </location>
</feature>
<comment type="similarity">
    <text evidence="19">In the C-terminal section; belongs to the GTP cyclohydrolase II family.</text>
</comment>
<comment type="catalytic activity">
    <reaction evidence="18 19">
        <text>GTP + 4 H2O = 2,5-diamino-6-hydroxy-4-(5-phosphoribosylamino)-pyrimidine + formate + 2 phosphate + 3 H(+)</text>
        <dbReference type="Rhea" id="RHEA:23704"/>
        <dbReference type="ChEBI" id="CHEBI:15377"/>
        <dbReference type="ChEBI" id="CHEBI:15378"/>
        <dbReference type="ChEBI" id="CHEBI:15740"/>
        <dbReference type="ChEBI" id="CHEBI:37565"/>
        <dbReference type="ChEBI" id="CHEBI:43474"/>
        <dbReference type="ChEBI" id="CHEBI:58614"/>
        <dbReference type="EC" id="3.5.4.25"/>
    </reaction>
</comment>
<evidence type="ECO:0000256" key="18">
    <source>
        <dbReference type="ARBA" id="ARBA00049295"/>
    </source>
</evidence>
<feature type="binding site" evidence="19">
    <location>
        <position position="275"/>
    </location>
    <ligand>
        <name>GTP</name>
        <dbReference type="ChEBI" id="CHEBI:37565"/>
    </ligand>
</feature>
<dbReference type="eggNOG" id="COG0108">
    <property type="taxonomic scope" value="Bacteria"/>
</dbReference>
<comment type="cofactor">
    <cofactor evidence="2">
        <name>Mn(2+)</name>
        <dbReference type="ChEBI" id="CHEBI:29035"/>
    </cofactor>
</comment>
<dbReference type="PIRSF" id="PIRSF001259">
    <property type="entry name" value="RibA"/>
    <property type="match status" value="1"/>
</dbReference>
<dbReference type="Gene3D" id="3.40.50.10990">
    <property type="entry name" value="GTP cyclohydrolase II"/>
    <property type="match status" value="1"/>
</dbReference>
<dbReference type="PANTHER" id="PTHR21327:SF18">
    <property type="entry name" value="3,4-DIHYDROXY-2-BUTANONE 4-PHOSPHATE SYNTHASE"/>
    <property type="match status" value="1"/>
</dbReference>
<keyword evidence="14 19" id="KW-0464">Manganese</keyword>
<evidence type="ECO:0000256" key="6">
    <source>
        <dbReference type="ARBA" id="ARBA00005520"/>
    </source>
</evidence>
<feature type="active site" description="Proton acceptor; for GTP cyclohydrolase activity" evidence="19">
    <location>
        <position position="331"/>
    </location>
</feature>
<evidence type="ECO:0000256" key="3">
    <source>
        <dbReference type="ARBA" id="ARBA00002284"/>
    </source>
</evidence>
<dbReference type="OrthoDB" id="9793111at2"/>
<proteinExistence type="inferred from homology"/>
<evidence type="ECO:0000256" key="16">
    <source>
        <dbReference type="ARBA" id="ARBA00023268"/>
    </source>
</evidence>
<dbReference type="SUPFAM" id="SSF142695">
    <property type="entry name" value="RibA-like"/>
    <property type="match status" value="1"/>
</dbReference>
<feature type="site" description="Essential for DHBP synthase activity" evidence="19">
    <location>
        <position position="127"/>
    </location>
</feature>
<dbReference type="NCBIfam" id="NF001591">
    <property type="entry name" value="PRK00393.1"/>
    <property type="match status" value="1"/>
</dbReference>
<feature type="binding site" evidence="19">
    <location>
        <position position="165"/>
    </location>
    <ligand>
        <name>D-ribulose 5-phosphate</name>
        <dbReference type="ChEBI" id="CHEBI:58121"/>
    </ligand>
</feature>
<keyword evidence="9 19" id="KW-0547">Nucleotide-binding</keyword>
<dbReference type="eggNOG" id="COG0807">
    <property type="taxonomic scope" value="Bacteria"/>
</dbReference>
<dbReference type="GO" id="GO:0030145">
    <property type="term" value="F:manganese ion binding"/>
    <property type="evidence" value="ECO:0007669"/>
    <property type="project" value="UniProtKB-UniRule"/>
</dbReference>
<evidence type="ECO:0000256" key="5">
    <source>
        <dbReference type="ARBA" id="ARBA00004904"/>
    </source>
</evidence>
<feature type="region of interest" description="GTP cyclohydrolase II" evidence="19">
    <location>
        <begin position="203"/>
        <end position="400"/>
    </location>
</feature>
<keyword evidence="8 19" id="KW-0479">Metal-binding</keyword>
<comment type="cofactor">
    <cofactor evidence="19">
        <name>Zn(2+)</name>
        <dbReference type="ChEBI" id="CHEBI:29105"/>
    </cofactor>
    <text evidence="19">Binds 1 zinc ion per subunit.</text>
</comment>
<keyword evidence="7 19" id="KW-0686">Riboflavin biosynthesis</keyword>